<dbReference type="Pfam" id="PF16541">
    <property type="entry name" value="AltA1"/>
    <property type="match status" value="1"/>
</dbReference>
<accession>A0A1X7S4U8</accession>
<dbReference type="PROSITE" id="PS51895">
    <property type="entry name" value="AA1"/>
    <property type="match status" value="1"/>
</dbReference>
<keyword evidence="3 6" id="KW-0732">Signal</keyword>
<evidence type="ECO:0000256" key="6">
    <source>
        <dbReference type="SAM" id="SignalP"/>
    </source>
</evidence>
<keyword evidence="4" id="KW-1015">Disulfide bond</keyword>
<evidence type="ECO:0000256" key="2">
    <source>
        <dbReference type="ARBA" id="ARBA00022525"/>
    </source>
</evidence>
<dbReference type="InterPro" id="IPR032382">
    <property type="entry name" value="AltA1"/>
</dbReference>
<feature type="domain" description="AA1-like" evidence="7">
    <location>
        <begin position="27"/>
        <end position="150"/>
    </location>
</feature>
<proteinExistence type="predicted"/>
<evidence type="ECO:0000256" key="4">
    <source>
        <dbReference type="ARBA" id="ARBA00023157"/>
    </source>
</evidence>
<evidence type="ECO:0000259" key="7">
    <source>
        <dbReference type="PROSITE" id="PS51895"/>
    </source>
</evidence>
<dbReference type="AlphaFoldDB" id="A0A1X7S4U8"/>
<name>A0A1X7S4U8_ZYMT9</name>
<gene>
    <name evidence="8" type="ORF">ZT3D7_G9824</name>
</gene>
<protein>
    <recommendedName>
        <fullName evidence="7">AA1-like domain-containing protein</fullName>
    </recommendedName>
</protein>
<keyword evidence="2" id="KW-0964">Secreted</keyword>
<comment type="subcellular location">
    <subcellularLocation>
        <location evidence="1">Secreted</location>
    </subcellularLocation>
</comment>
<organism evidence="8 9">
    <name type="scientific">Zymoseptoria tritici (strain ST99CH_3D7)</name>
    <dbReference type="NCBI Taxonomy" id="1276538"/>
    <lineage>
        <taxon>Eukaryota</taxon>
        <taxon>Fungi</taxon>
        <taxon>Dikarya</taxon>
        <taxon>Ascomycota</taxon>
        <taxon>Pezizomycotina</taxon>
        <taxon>Dothideomycetes</taxon>
        <taxon>Dothideomycetidae</taxon>
        <taxon>Mycosphaerellales</taxon>
        <taxon>Mycosphaerellaceae</taxon>
        <taxon>Zymoseptoria</taxon>
    </lineage>
</organism>
<dbReference type="Gene3D" id="2.40.350.20">
    <property type="match status" value="1"/>
</dbReference>
<evidence type="ECO:0000256" key="5">
    <source>
        <dbReference type="PROSITE-ProRule" id="PRU01243"/>
    </source>
</evidence>
<feature type="chain" id="PRO_5010871903" description="AA1-like domain-containing protein" evidence="6">
    <location>
        <begin position="20"/>
        <end position="151"/>
    </location>
</feature>
<keyword evidence="9" id="KW-1185">Reference proteome</keyword>
<feature type="signal peptide" evidence="6">
    <location>
        <begin position="1"/>
        <end position="19"/>
    </location>
</feature>
<dbReference type="EMBL" id="LT853701">
    <property type="protein sequence ID" value="SMQ54669.1"/>
    <property type="molecule type" value="Genomic_DNA"/>
</dbReference>
<evidence type="ECO:0000313" key="9">
    <source>
        <dbReference type="Proteomes" id="UP000215127"/>
    </source>
</evidence>
<reference evidence="8 9" key="1">
    <citation type="submission" date="2016-06" db="EMBL/GenBank/DDBJ databases">
        <authorList>
            <person name="Kjaerup R.B."/>
            <person name="Dalgaard T.S."/>
            <person name="Juul-Madsen H.R."/>
        </authorList>
    </citation>
    <scope>NUCLEOTIDE SEQUENCE [LARGE SCALE GENOMIC DNA]</scope>
</reference>
<evidence type="ECO:0000256" key="3">
    <source>
        <dbReference type="ARBA" id="ARBA00022729"/>
    </source>
</evidence>
<evidence type="ECO:0000313" key="8">
    <source>
        <dbReference type="EMBL" id="SMQ54669.1"/>
    </source>
</evidence>
<dbReference type="Proteomes" id="UP000215127">
    <property type="component" value="Chromosome 10"/>
</dbReference>
<dbReference type="CDD" id="cd12798">
    <property type="entry name" value="Alt_A1"/>
    <property type="match status" value="1"/>
</dbReference>
<dbReference type="GO" id="GO:0005576">
    <property type="term" value="C:extracellular region"/>
    <property type="evidence" value="ECO:0007669"/>
    <property type="project" value="UniProtKB-SubCell"/>
</dbReference>
<sequence>MQSFIITSALALMAGSAIAAPSAPNPATSRTYDIKGFTERKTNDDDITFVTFEIFGTNGDTTHVHCIPFDRDTKRQTDNWQDNVIYPCLESEAFYFAYSQESGVLRLFTSGAPTLSFHGTTHIADPYCHTAGQDQICQSPSDAYITLTQGK</sequence>
<evidence type="ECO:0000256" key="1">
    <source>
        <dbReference type="ARBA" id="ARBA00004613"/>
    </source>
</evidence>
<comment type="caution">
    <text evidence="5">Lacks conserved residue(s) required for the propagation of feature annotation.</text>
</comment>